<dbReference type="Proteomes" id="UP000245699">
    <property type="component" value="Unassembled WGS sequence"/>
</dbReference>
<protein>
    <submittedName>
        <fullName evidence="2">Uncharacterized protein</fullName>
    </submittedName>
</protein>
<feature type="chain" id="PRO_5015612597" evidence="1">
    <location>
        <begin position="23"/>
        <end position="130"/>
    </location>
</feature>
<evidence type="ECO:0000313" key="2">
    <source>
        <dbReference type="EMBL" id="PVU85864.1"/>
    </source>
</evidence>
<dbReference type="AlphaFoldDB" id="A0A2T9Y0Q4"/>
<name>A0A2T9Y0Q4_9FUNG</name>
<sequence>MLSQKIKFLFVILAFVISSAKGCLYYFVQHHMSLMGTESVYMEVTDNNSKKLTCNVNKPTAGTFNGNNWFEVQCSGNGYTGIYSQNGSQHYFKVTRSGFDSGWNLINAYDYGGAMGMGYSYIKFQGWWYC</sequence>
<accession>A0A2T9Y0Q4</accession>
<evidence type="ECO:0000313" key="3">
    <source>
        <dbReference type="Proteomes" id="UP000245699"/>
    </source>
</evidence>
<proteinExistence type="predicted"/>
<organism evidence="2 3">
    <name type="scientific">Furculomyces boomerangus</name>
    <dbReference type="NCBI Taxonomy" id="61424"/>
    <lineage>
        <taxon>Eukaryota</taxon>
        <taxon>Fungi</taxon>
        <taxon>Fungi incertae sedis</taxon>
        <taxon>Zoopagomycota</taxon>
        <taxon>Kickxellomycotina</taxon>
        <taxon>Harpellomycetes</taxon>
        <taxon>Harpellales</taxon>
        <taxon>Harpellaceae</taxon>
        <taxon>Furculomyces</taxon>
    </lineage>
</organism>
<reference evidence="2 3" key="1">
    <citation type="journal article" date="2018" name="MBio">
        <title>Comparative Genomics Reveals the Core Gene Toolbox for the Fungus-Insect Symbiosis.</title>
        <authorList>
            <person name="Wang Y."/>
            <person name="Stata M."/>
            <person name="Wang W."/>
            <person name="Stajich J.E."/>
            <person name="White M.M."/>
            <person name="Moncalvo J.M."/>
        </authorList>
    </citation>
    <scope>NUCLEOTIDE SEQUENCE [LARGE SCALE GENOMIC DNA]</scope>
    <source>
        <strain evidence="2 3">AUS-77-4</strain>
    </source>
</reference>
<keyword evidence="3" id="KW-1185">Reference proteome</keyword>
<dbReference type="EMBL" id="MBFT01001017">
    <property type="protein sequence ID" value="PVU85864.1"/>
    <property type="molecule type" value="Genomic_DNA"/>
</dbReference>
<keyword evidence="1" id="KW-0732">Signal</keyword>
<comment type="caution">
    <text evidence="2">The sequence shown here is derived from an EMBL/GenBank/DDBJ whole genome shotgun (WGS) entry which is preliminary data.</text>
</comment>
<evidence type="ECO:0000256" key="1">
    <source>
        <dbReference type="SAM" id="SignalP"/>
    </source>
</evidence>
<gene>
    <name evidence="2" type="ORF">BB559_006778</name>
</gene>
<feature type="signal peptide" evidence="1">
    <location>
        <begin position="1"/>
        <end position="22"/>
    </location>
</feature>